<organism evidence="10">
    <name type="scientific">Comamonas testosteroni</name>
    <name type="common">Pseudomonas testosteroni</name>
    <dbReference type="NCBI Taxonomy" id="285"/>
    <lineage>
        <taxon>Bacteria</taxon>
        <taxon>Pseudomonadati</taxon>
        <taxon>Pseudomonadota</taxon>
        <taxon>Betaproteobacteria</taxon>
        <taxon>Burkholderiales</taxon>
        <taxon>Comamonadaceae</taxon>
        <taxon>Comamonas</taxon>
    </lineage>
</organism>
<dbReference type="PANTHER" id="PTHR11795:SF442">
    <property type="entry name" value="ABC TRANSPORTER ATP-BINDING PROTEIN"/>
    <property type="match status" value="1"/>
</dbReference>
<dbReference type="AlphaFoldDB" id="G9C9E7"/>
<dbReference type="GO" id="GO:0006865">
    <property type="term" value="P:amino acid transport"/>
    <property type="evidence" value="ECO:0007669"/>
    <property type="project" value="UniProtKB-KW"/>
</dbReference>
<dbReference type="EMBL" id="JF274987">
    <property type="protein sequence ID" value="AEX00412.1"/>
    <property type="molecule type" value="Genomic_DNA"/>
</dbReference>
<evidence type="ECO:0000313" key="10">
    <source>
        <dbReference type="EMBL" id="AEX00412.1"/>
    </source>
</evidence>
<comment type="subcellular location">
    <subcellularLocation>
        <location evidence="1">Cell membrane</location>
        <topology evidence="1">Multi-pass membrane protein</topology>
    </subcellularLocation>
</comment>
<dbReference type="GO" id="GO:0005886">
    <property type="term" value="C:plasma membrane"/>
    <property type="evidence" value="ECO:0007669"/>
    <property type="project" value="UniProtKB-SubCell"/>
</dbReference>
<dbReference type="InterPro" id="IPR001851">
    <property type="entry name" value="ABC_transp_permease"/>
</dbReference>
<feature type="transmembrane region" description="Helical" evidence="9">
    <location>
        <begin position="39"/>
        <end position="63"/>
    </location>
</feature>
<feature type="transmembrane region" description="Helical" evidence="9">
    <location>
        <begin position="252"/>
        <end position="274"/>
    </location>
</feature>
<evidence type="ECO:0000256" key="6">
    <source>
        <dbReference type="ARBA" id="ARBA00022989"/>
    </source>
</evidence>
<feature type="transmembrane region" description="Helical" evidence="9">
    <location>
        <begin position="75"/>
        <end position="100"/>
    </location>
</feature>
<keyword evidence="6 9" id="KW-1133">Transmembrane helix</keyword>
<keyword evidence="4 9" id="KW-0812">Transmembrane</keyword>
<keyword evidence="3" id="KW-1003">Cell membrane</keyword>
<evidence type="ECO:0000256" key="3">
    <source>
        <dbReference type="ARBA" id="ARBA00022475"/>
    </source>
</evidence>
<comment type="similarity">
    <text evidence="8">Belongs to the binding-protein-dependent transport system permease family. LivHM subfamily.</text>
</comment>
<feature type="transmembrane region" description="Helical" evidence="9">
    <location>
        <begin position="202"/>
        <end position="231"/>
    </location>
</feature>
<name>G9C9E7_COMTE</name>
<evidence type="ECO:0000256" key="4">
    <source>
        <dbReference type="ARBA" id="ARBA00022692"/>
    </source>
</evidence>
<dbReference type="InterPro" id="IPR052157">
    <property type="entry name" value="BCAA_transport_permease"/>
</dbReference>
<keyword evidence="7 9" id="KW-0472">Membrane</keyword>
<feature type="transmembrane region" description="Helical" evidence="9">
    <location>
        <begin position="168"/>
        <end position="190"/>
    </location>
</feature>
<keyword evidence="2" id="KW-0813">Transport</keyword>
<evidence type="ECO:0000256" key="1">
    <source>
        <dbReference type="ARBA" id="ARBA00004651"/>
    </source>
</evidence>
<evidence type="ECO:0000256" key="5">
    <source>
        <dbReference type="ARBA" id="ARBA00022970"/>
    </source>
</evidence>
<reference evidence="10" key="2">
    <citation type="journal article" date="2012" name="Appl. Environ. Microbiol.">
        <title>Role of IncP-1beta Plasmids pWDL7::rfp and pNB8c in Chloroaniline Catabolism as Determined by Genomic and Functional Analyses.</title>
        <authorList>
            <person name="Krol J.E."/>
            <person name="Penrod J.T."/>
            <person name="McCaslin H."/>
            <person name="Rogers L.M."/>
            <person name="Yano H."/>
            <person name="Stancik A.D."/>
            <person name="Dejonghe W."/>
            <person name="Brown C.J."/>
            <person name="Parales R.E."/>
            <person name="Wuertz S."/>
            <person name="Top E.M."/>
        </authorList>
    </citation>
    <scope>NUCLEOTIDE SEQUENCE</scope>
    <source>
        <strain evidence="10">TB30</strain>
        <plasmid evidence="10">pTB30</plasmid>
    </source>
</reference>
<sequence>MAAGLTLVFGVMDTLNLAHGSLFMAGGYGAALAQSYTGSFITALVFGVLLAGVAGVLLEAVLVKHLYRRDHLTQVLATFGVVLIAEDLVKVIFGSAPLLMQTPPWLAAPINLMAGFGYPSYRAFVLACGLLAVVGLFSLLKYSRLGMQLRAGAFDRPMAELMGVRVRSIFTATFALGAALAGLAGALLGPLTAVQPGMGESILIPALVVIVIGGVGSISGALVGSLLVGLVDTAGRAFLPMFASMVLPPGPATDVGNGVANILMYLLMAMVLAFRPMGLFPART</sequence>
<dbReference type="CDD" id="cd06582">
    <property type="entry name" value="TM_PBP1_LivH_like"/>
    <property type="match status" value="1"/>
</dbReference>
<protein>
    <submittedName>
        <fullName evidence="10">ABC transporter permease</fullName>
    </submittedName>
</protein>
<evidence type="ECO:0000256" key="7">
    <source>
        <dbReference type="ARBA" id="ARBA00023136"/>
    </source>
</evidence>
<keyword evidence="10" id="KW-0614">Plasmid</keyword>
<accession>G9C9E7</accession>
<keyword evidence="5" id="KW-0029">Amino-acid transport</keyword>
<reference evidence="10" key="1">
    <citation type="journal article" date="2002" name="FEMS Microbiol. Ecol.">
        <title>Diversity of 3-chloroaniline and 3,4-dichloroaniline degrading bacteria isolated from three different soils and involvement of their plasmids in chloroaniline degradation.</title>
        <authorList>
            <person name="Dejonghe W."/>
            <person name="Goris J."/>
            <person name="Dierickx A."/>
            <person name="De Dobbeleer V."/>
            <person name="Crul K."/>
            <person name="De Vos P."/>
            <person name="Verstraete W."/>
            <person name="Top E.M."/>
        </authorList>
    </citation>
    <scope>NUCLEOTIDE SEQUENCE</scope>
    <source>
        <strain evidence="10">TB30</strain>
        <plasmid evidence="10">pTB30</plasmid>
    </source>
</reference>
<dbReference type="PANTHER" id="PTHR11795">
    <property type="entry name" value="BRANCHED-CHAIN AMINO ACID TRANSPORT SYSTEM PERMEASE PROTEIN LIVH"/>
    <property type="match status" value="1"/>
</dbReference>
<evidence type="ECO:0000256" key="8">
    <source>
        <dbReference type="ARBA" id="ARBA00037998"/>
    </source>
</evidence>
<dbReference type="Pfam" id="PF02653">
    <property type="entry name" value="BPD_transp_2"/>
    <property type="match status" value="1"/>
</dbReference>
<feature type="transmembrane region" description="Helical" evidence="9">
    <location>
        <begin position="120"/>
        <end position="140"/>
    </location>
</feature>
<proteinExistence type="inferred from homology"/>
<geneLocation type="plasmid" evidence="10">
    <name>pTB30</name>
</geneLocation>
<evidence type="ECO:0000256" key="9">
    <source>
        <dbReference type="SAM" id="Phobius"/>
    </source>
</evidence>
<evidence type="ECO:0000256" key="2">
    <source>
        <dbReference type="ARBA" id="ARBA00022448"/>
    </source>
</evidence>
<dbReference type="GO" id="GO:0022857">
    <property type="term" value="F:transmembrane transporter activity"/>
    <property type="evidence" value="ECO:0007669"/>
    <property type="project" value="InterPro"/>
</dbReference>